<dbReference type="SUPFAM" id="SSF81783">
    <property type="entry name" value="C-terminal domain of DFF45/ICAD (DFF-C domain)"/>
    <property type="match status" value="1"/>
</dbReference>
<evidence type="ECO:0000256" key="1">
    <source>
        <dbReference type="SAM" id="MobiDB-lite"/>
    </source>
</evidence>
<proteinExistence type="predicted"/>
<dbReference type="AlphaFoldDB" id="A0ABD0N7F0"/>
<dbReference type="EMBL" id="JAMKFB020000023">
    <property type="protein sequence ID" value="KAL0158044.1"/>
    <property type="molecule type" value="Genomic_DNA"/>
</dbReference>
<sequence>MVTGYGVEVMMKVLGWDGQRTSALVQACESELSKRLQRVQALQSLNAQNQSTSQPHAERETRAKRYKR</sequence>
<organism evidence="2 3">
    <name type="scientific">Cirrhinus mrigala</name>
    <name type="common">Mrigala</name>
    <dbReference type="NCBI Taxonomy" id="683832"/>
    <lineage>
        <taxon>Eukaryota</taxon>
        <taxon>Metazoa</taxon>
        <taxon>Chordata</taxon>
        <taxon>Craniata</taxon>
        <taxon>Vertebrata</taxon>
        <taxon>Euteleostomi</taxon>
        <taxon>Actinopterygii</taxon>
        <taxon>Neopterygii</taxon>
        <taxon>Teleostei</taxon>
        <taxon>Ostariophysi</taxon>
        <taxon>Cypriniformes</taxon>
        <taxon>Cyprinidae</taxon>
        <taxon>Labeoninae</taxon>
        <taxon>Labeonini</taxon>
        <taxon>Cirrhinus</taxon>
    </lineage>
</organism>
<feature type="compositionally biased region" description="Basic and acidic residues" evidence="1">
    <location>
        <begin position="56"/>
        <end position="68"/>
    </location>
</feature>
<keyword evidence="3" id="KW-1185">Reference proteome</keyword>
<accession>A0ABD0N7F0</accession>
<dbReference type="Gene3D" id="1.10.1490.10">
    <property type="entry name" value="C-terminal domain of DFF45/ICAD (DFF-C domain)"/>
    <property type="match status" value="1"/>
</dbReference>
<feature type="region of interest" description="Disordered" evidence="1">
    <location>
        <begin position="43"/>
        <end position="68"/>
    </location>
</feature>
<reference evidence="2 3" key="1">
    <citation type="submission" date="2024-05" db="EMBL/GenBank/DDBJ databases">
        <title>Genome sequencing and assembly of Indian major carp, Cirrhinus mrigala (Hamilton, 1822).</title>
        <authorList>
            <person name="Mohindra V."/>
            <person name="Chowdhury L.M."/>
            <person name="Lal K."/>
            <person name="Jena J.K."/>
        </authorList>
    </citation>
    <scope>NUCLEOTIDE SEQUENCE [LARGE SCALE GENOMIC DNA]</scope>
    <source>
        <strain evidence="2">CM1030</strain>
        <tissue evidence="2">Blood</tissue>
    </source>
</reference>
<protein>
    <submittedName>
        <fullName evidence="2">Uncharacterized protein</fullName>
    </submittedName>
</protein>
<evidence type="ECO:0000313" key="3">
    <source>
        <dbReference type="Proteomes" id="UP001529510"/>
    </source>
</evidence>
<dbReference type="InterPro" id="IPR027296">
    <property type="entry name" value="DFF-C"/>
</dbReference>
<name>A0ABD0N7F0_CIRMR</name>
<comment type="caution">
    <text evidence="2">The sequence shown here is derived from an EMBL/GenBank/DDBJ whole genome shotgun (WGS) entry which is preliminary data.</text>
</comment>
<dbReference type="Proteomes" id="UP001529510">
    <property type="component" value="Unassembled WGS sequence"/>
</dbReference>
<feature type="compositionally biased region" description="Polar residues" evidence="1">
    <location>
        <begin position="43"/>
        <end position="55"/>
    </location>
</feature>
<gene>
    <name evidence="2" type="ORF">M9458_046120</name>
</gene>
<evidence type="ECO:0000313" key="2">
    <source>
        <dbReference type="EMBL" id="KAL0158044.1"/>
    </source>
</evidence>